<sequence length="157" mass="18110">MAVYLKGINDDKGKCILHSIPCKIHADDVANVSLYFKPSDNGNDHLTSSFRGYPLDGKVVKVPENYGGYVFKELQNDDIEGEERNLILSSRFDSLTYWNWNKLPTKSDPFISALDWVDVSQVVIRIIYCIRLKLRRLLDRCLFKIQRCLICAFCTEL</sequence>
<evidence type="ECO:0000313" key="2">
    <source>
        <dbReference type="Proteomes" id="UP001461498"/>
    </source>
</evidence>
<organism evidence="1 2">
    <name type="scientific">Rhynocoris fuscipes</name>
    <dbReference type="NCBI Taxonomy" id="488301"/>
    <lineage>
        <taxon>Eukaryota</taxon>
        <taxon>Metazoa</taxon>
        <taxon>Ecdysozoa</taxon>
        <taxon>Arthropoda</taxon>
        <taxon>Hexapoda</taxon>
        <taxon>Insecta</taxon>
        <taxon>Pterygota</taxon>
        <taxon>Neoptera</taxon>
        <taxon>Paraneoptera</taxon>
        <taxon>Hemiptera</taxon>
        <taxon>Heteroptera</taxon>
        <taxon>Panheteroptera</taxon>
        <taxon>Cimicomorpha</taxon>
        <taxon>Reduviidae</taxon>
        <taxon>Harpactorinae</taxon>
        <taxon>Harpactorini</taxon>
        <taxon>Rhynocoris</taxon>
    </lineage>
</organism>
<comment type="caution">
    <text evidence="1">The sequence shown here is derived from an EMBL/GenBank/DDBJ whole genome shotgun (WGS) entry which is preliminary data.</text>
</comment>
<dbReference type="Proteomes" id="UP001461498">
    <property type="component" value="Unassembled WGS sequence"/>
</dbReference>
<evidence type="ECO:0000313" key="1">
    <source>
        <dbReference type="EMBL" id="KAK9510524.1"/>
    </source>
</evidence>
<dbReference type="GO" id="GO:0006401">
    <property type="term" value="P:RNA catabolic process"/>
    <property type="evidence" value="ECO:0007669"/>
    <property type="project" value="InterPro"/>
</dbReference>
<dbReference type="AlphaFoldDB" id="A0AAW1DK05"/>
<gene>
    <name evidence="1" type="ORF">O3M35_005288</name>
</gene>
<name>A0AAW1DK05_9HEMI</name>
<proteinExistence type="predicted"/>
<dbReference type="Pfam" id="PF08615">
    <property type="entry name" value="RNase_H2_suC"/>
    <property type="match status" value="1"/>
</dbReference>
<dbReference type="PANTHER" id="PTHR47204">
    <property type="entry name" value="OS02G0168900 PROTEIN"/>
    <property type="match status" value="1"/>
</dbReference>
<reference evidence="1 2" key="1">
    <citation type="submission" date="2022-12" db="EMBL/GenBank/DDBJ databases">
        <title>Chromosome-level genome assembly of true bugs.</title>
        <authorList>
            <person name="Ma L."/>
            <person name="Li H."/>
        </authorList>
    </citation>
    <scope>NUCLEOTIDE SEQUENCE [LARGE SCALE GENOMIC DNA]</scope>
    <source>
        <strain evidence="1">Lab_2022b</strain>
    </source>
</reference>
<dbReference type="InterPro" id="IPR013924">
    <property type="entry name" value="RNase_H2_suC"/>
</dbReference>
<dbReference type="Gene3D" id="2.40.128.680">
    <property type="match status" value="1"/>
</dbReference>
<dbReference type="PANTHER" id="PTHR47204:SF1">
    <property type="entry name" value="RIBONUCLEASE H2 SUBUNIT C"/>
    <property type="match status" value="1"/>
</dbReference>
<dbReference type="GO" id="GO:0032299">
    <property type="term" value="C:ribonuclease H2 complex"/>
    <property type="evidence" value="ECO:0007669"/>
    <property type="project" value="InterPro"/>
</dbReference>
<protein>
    <submittedName>
        <fullName evidence="1">Uncharacterized protein</fullName>
    </submittedName>
</protein>
<dbReference type="EMBL" id="JAPXFL010000002">
    <property type="protein sequence ID" value="KAK9510524.1"/>
    <property type="molecule type" value="Genomic_DNA"/>
</dbReference>
<dbReference type="CDD" id="cd09271">
    <property type="entry name" value="RNase_H2-C"/>
    <property type="match status" value="1"/>
</dbReference>
<keyword evidence="2" id="KW-1185">Reference proteome</keyword>
<accession>A0AAW1DK05</accession>